<feature type="compositionally biased region" description="Polar residues" evidence="1">
    <location>
        <begin position="12"/>
        <end position="25"/>
    </location>
</feature>
<accession>A0ABR1H3I7</accession>
<evidence type="ECO:0000313" key="3">
    <source>
        <dbReference type="Proteomes" id="UP001498476"/>
    </source>
</evidence>
<keyword evidence="3" id="KW-1185">Reference proteome</keyword>
<protein>
    <recommendedName>
        <fullName evidence="4">RGS domain-containing protein</fullName>
    </recommendedName>
</protein>
<dbReference type="EMBL" id="JAZAVJ010000079">
    <property type="protein sequence ID" value="KAK7415680.1"/>
    <property type="molecule type" value="Genomic_DNA"/>
</dbReference>
<comment type="caution">
    <text evidence="2">The sequence shown here is derived from an EMBL/GenBank/DDBJ whole genome shotgun (WGS) entry which is preliminary data.</text>
</comment>
<proteinExistence type="predicted"/>
<organism evidence="2 3">
    <name type="scientific">Neonectria punicea</name>
    <dbReference type="NCBI Taxonomy" id="979145"/>
    <lineage>
        <taxon>Eukaryota</taxon>
        <taxon>Fungi</taxon>
        <taxon>Dikarya</taxon>
        <taxon>Ascomycota</taxon>
        <taxon>Pezizomycotina</taxon>
        <taxon>Sordariomycetes</taxon>
        <taxon>Hypocreomycetidae</taxon>
        <taxon>Hypocreales</taxon>
        <taxon>Nectriaceae</taxon>
        <taxon>Neonectria</taxon>
    </lineage>
</organism>
<evidence type="ECO:0000256" key="1">
    <source>
        <dbReference type="SAM" id="MobiDB-lite"/>
    </source>
</evidence>
<gene>
    <name evidence="2" type="ORF">QQX98_005714</name>
</gene>
<feature type="compositionally biased region" description="Basic and acidic residues" evidence="1">
    <location>
        <begin position="157"/>
        <end position="168"/>
    </location>
</feature>
<dbReference type="Proteomes" id="UP001498476">
    <property type="component" value="Unassembled WGS sequence"/>
</dbReference>
<feature type="region of interest" description="Disordered" evidence="1">
    <location>
        <begin position="148"/>
        <end position="168"/>
    </location>
</feature>
<sequence>MKTIPDVDPPFLNQQGRFPNASSRRSFLGKEGASTMEGEEPEGSEQALTKILEETDFIYQIFEAFLLSSGKTPLVTRSKNIQASSDTFEAFANREIPDFAEAGRAEALLNLFMTLNKDHAVDLYVTMSKKYKAERCMGKKVVKTVTKSFQTDVSQSTEEKSPRERSSR</sequence>
<name>A0ABR1H3I7_9HYPO</name>
<feature type="region of interest" description="Disordered" evidence="1">
    <location>
        <begin position="1"/>
        <end position="45"/>
    </location>
</feature>
<evidence type="ECO:0008006" key="4">
    <source>
        <dbReference type="Google" id="ProtNLM"/>
    </source>
</evidence>
<reference evidence="2 3" key="1">
    <citation type="journal article" date="2025" name="Microbiol. Resour. Announc.">
        <title>Draft genome sequences for Neonectria magnoliae and Neonectria punicea, canker pathogens of Liriodendron tulipifera and Acer saccharum in West Virginia.</title>
        <authorList>
            <person name="Petronek H.M."/>
            <person name="Kasson M.T."/>
            <person name="Metheny A.M."/>
            <person name="Stauder C.M."/>
            <person name="Lovett B."/>
            <person name="Lynch S.C."/>
            <person name="Garnas J.R."/>
            <person name="Kasson L.R."/>
            <person name="Stajich J.E."/>
        </authorList>
    </citation>
    <scope>NUCLEOTIDE SEQUENCE [LARGE SCALE GENOMIC DNA]</scope>
    <source>
        <strain evidence="2 3">NRRL 64653</strain>
    </source>
</reference>
<evidence type="ECO:0000313" key="2">
    <source>
        <dbReference type="EMBL" id="KAK7415680.1"/>
    </source>
</evidence>